<name>A0A2P8AJL2_9PEZI</name>
<dbReference type="InterPro" id="IPR017853">
    <property type="entry name" value="GH"/>
</dbReference>
<dbReference type="SUPFAM" id="SSF51445">
    <property type="entry name" value="(Trans)glycosidases"/>
    <property type="match status" value="1"/>
</dbReference>
<comment type="similarity">
    <text evidence="1">Belongs to the glycosyl hydrolase 1 family.</text>
</comment>
<dbReference type="STRING" id="40998.A0A2P8AJL2"/>
<dbReference type="GO" id="GO:0008422">
    <property type="term" value="F:beta-glucosidase activity"/>
    <property type="evidence" value="ECO:0007669"/>
    <property type="project" value="TreeGrafter"/>
</dbReference>
<dbReference type="EMBL" id="NHZQ01000003">
    <property type="protein sequence ID" value="PSK60662.1"/>
    <property type="molecule type" value="Genomic_DNA"/>
</dbReference>
<evidence type="ECO:0008006" key="5">
    <source>
        <dbReference type="Google" id="ProtNLM"/>
    </source>
</evidence>
<dbReference type="PRINTS" id="PR00131">
    <property type="entry name" value="GLHYDRLASE1"/>
</dbReference>
<organism evidence="3 4">
    <name type="scientific">Elsinoe australis</name>
    <dbReference type="NCBI Taxonomy" id="40998"/>
    <lineage>
        <taxon>Eukaryota</taxon>
        <taxon>Fungi</taxon>
        <taxon>Dikarya</taxon>
        <taxon>Ascomycota</taxon>
        <taxon>Pezizomycotina</taxon>
        <taxon>Dothideomycetes</taxon>
        <taxon>Dothideomycetidae</taxon>
        <taxon>Myriangiales</taxon>
        <taxon>Elsinoaceae</taxon>
        <taxon>Elsinoe</taxon>
    </lineage>
</organism>
<dbReference type="OrthoDB" id="65569at2759"/>
<dbReference type="Gene3D" id="3.20.20.80">
    <property type="entry name" value="Glycosidases"/>
    <property type="match status" value="1"/>
</dbReference>
<proteinExistence type="inferred from homology"/>
<dbReference type="PANTHER" id="PTHR10353">
    <property type="entry name" value="GLYCOSYL HYDROLASE"/>
    <property type="match status" value="1"/>
</dbReference>
<reference evidence="3 4" key="1">
    <citation type="submission" date="2017-05" db="EMBL/GenBank/DDBJ databases">
        <title>Draft genome sequence of Elsinoe australis.</title>
        <authorList>
            <person name="Cheng Q."/>
        </authorList>
    </citation>
    <scope>NUCLEOTIDE SEQUENCE [LARGE SCALE GENOMIC DNA]</scope>
    <source>
        <strain evidence="3 4">NL1</strain>
    </source>
</reference>
<evidence type="ECO:0000256" key="2">
    <source>
        <dbReference type="SAM" id="SignalP"/>
    </source>
</evidence>
<feature type="chain" id="PRO_5015170668" description="Glycoside hydrolase family 1 protein" evidence="2">
    <location>
        <begin position="26"/>
        <end position="613"/>
    </location>
</feature>
<keyword evidence="2" id="KW-0732">Signal</keyword>
<evidence type="ECO:0000313" key="4">
    <source>
        <dbReference type="Proteomes" id="UP000243723"/>
    </source>
</evidence>
<evidence type="ECO:0000256" key="1">
    <source>
        <dbReference type="RuleBase" id="RU003690"/>
    </source>
</evidence>
<dbReference type="PANTHER" id="PTHR10353:SF53">
    <property type="entry name" value="BETA-1,4-GLUCOSIDASE (EUROFUNG)"/>
    <property type="match status" value="1"/>
</dbReference>
<evidence type="ECO:0000313" key="3">
    <source>
        <dbReference type="EMBL" id="PSK60662.1"/>
    </source>
</evidence>
<protein>
    <recommendedName>
        <fullName evidence="5">Glycoside hydrolase family 1 protein</fullName>
    </recommendedName>
</protein>
<sequence>MYQFNLQRAAAVLALAGLFVPPIQAQGNNTQPSGAVTFAPVQGVSTTYTTTTYDQSATSTYLRQTDFSNERLAFLWDQVGPIETGPITTTVTPIPEATPYAQPEPENFHPLVPPYIPALANATLPGDFAWGVSSSAYQIEGAADAEGKGPSIWDLLSHRVPGLIADNSTGDVVASHYYLYKQDFARLKALGIPAFTPSISWPRIFPFGKGPINEAGVAHYDDVIRELIANDIKISITLFHWDTPLALFNEYGAWNDRQIIDDYFNYATFIIQRYDQFVDEWFTINEPQYCNWQFSTYPAGEYYPAYNNITGGVKSRFLCGHHTLLAHAKVAKWYKNEFRGRHKITFKNSGNYFEPNSTSEADQDAAQRNYDYSLGWFNAPVWNDGQYPQSLRDTLGDILPTFTPEETELVRGSCDFFAIDPYTSYYASAIEDRDACVSNSSYPGFPECAGSQAITPAGFSSGPSSDSGTPWLTNAPSGVRKYLNKITKELFPSVNEIVVTEFGFSEPGEGQLNNLGSIQWDLRRADYYQGYLDNILAARVYDGINVTGAWGWAIFDNYEWFVGSNVRFGLQYVNYTSLERHPKASMFQFLDWFNTKGRGFAGAGNSTMARRWF</sequence>
<dbReference type="InterPro" id="IPR033132">
    <property type="entry name" value="GH_1_N_CS"/>
</dbReference>
<dbReference type="PROSITE" id="PS00653">
    <property type="entry name" value="GLYCOSYL_HYDROL_F1_2"/>
    <property type="match status" value="1"/>
</dbReference>
<keyword evidence="4" id="KW-1185">Reference proteome</keyword>
<dbReference type="InterPro" id="IPR001360">
    <property type="entry name" value="Glyco_hydro_1"/>
</dbReference>
<feature type="signal peptide" evidence="2">
    <location>
        <begin position="1"/>
        <end position="25"/>
    </location>
</feature>
<dbReference type="Proteomes" id="UP000243723">
    <property type="component" value="Unassembled WGS sequence"/>
</dbReference>
<gene>
    <name evidence="3" type="ORF">B9Z65_812</name>
</gene>
<dbReference type="Pfam" id="PF00232">
    <property type="entry name" value="Glyco_hydro_1"/>
    <property type="match status" value="1"/>
</dbReference>
<comment type="caution">
    <text evidence="3">The sequence shown here is derived from an EMBL/GenBank/DDBJ whole genome shotgun (WGS) entry which is preliminary data.</text>
</comment>
<dbReference type="AlphaFoldDB" id="A0A2P8AJL2"/>
<dbReference type="GO" id="GO:0005975">
    <property type="term" value="P:carbohydrate metabolic process"/>
    <property type="evidence" value="ECO:0007669"/>
    <property type="project" value="InterPro"/>
</dbReference>
<accession>A0A2P8AJL2</accession>